<dbReference type="InterPro" id="IPR007199">
    <property type="entry name" value="Rep_factor-A_N"/>
</dbReference>
<dbReference type="FunFam" id="2.40.50.140:FF:000041">
    <property type="entry name" value="Replication protein A subunit"/>
    <property type="match status" value="1"/>
</dbReference>
<dbReference type="Proteomes" id="UP000298787">
    <property type="component" value="Chromosome 13"/>
</dbReference>
<comment type="function">
    <text evidence="9">As part of the heterotrimeric replication protein A complex (RPA/RP-A), binds and stabilizes single-stranded DNA intermediates, that form during DNA replication or upon DNA stress. It prevents their reannealing and in parallel, recruits and activates different proteins and complexes involved in DNA metabolism. Thereby, it plays an essential role both in DNA replication and the cellular response to DNA damage.</text>
</comment>
<dbReference type="EMBL" id="CM014090">
    <property type="protein sequence ID" value="TKS80879.1"/>
    <property type="molecule type" value="Genomic_DNA"/>
</dbReference>
<protein>
    <recommendedName>
        <fullName evidence="9">Replication protein A subunit</fullName>
    </recommendedName>
</protein>
<dbReference type="Pfam" id="PF08646">
    <property type="entry name" value="Rep_fac-A_C"/>
    <property type="match status" value="1"/>
</dbReference>
<evidence type="ECO:0000256" key="9">
    <source>
        <dbReference type="RuleBase" id="RU364130"/>
    </source>
</evidence>
<evidence type="ECO:0000256" key="4">
    <source>
        <dbReference type="ARBA" id="ARBA00022723"/>
    </source>
</evidence>
<evidence type="ECO:0000313" key="15">
    <source>
        <dbReference type="EMBL" id="TKS80879.1"/>
    </source>
</evidence>
<gene>
    <name evidence="15" type="ORF">D9C73_014983</name>
</gene>
<dbReference type="CDD" id="cd04474">
    <property type="entry name" value="RPA1_DBD_A"/>
    <property type="match status" value="1"/>
</dbReference>
<keyword evidence="7 9" id="KW-0238">DNA-binding</keyword>
<dbReference type="InterPro" id="IPR012340">
    <property type="entry name" value="NA-bd_OB-fold"/>
</dbReference>
<dbReference type="GO" id="GO:0006260">
    <property type="term" value="P:DNA replication"/>
    <property type="evidence" value="ECO:0007669"/>
    <property type="project" value="UniProtKB-KW"/>
</dbReference>
<feature type="domain" description="Replication factor A C-terminal" evidence="13">
    <location>
        <begin position="773"/>
        <end position="894"/>
    </location>
</feature>
<dbReference type="FunFam" id="2.40.50.140:FF:000090">
    <property type="entry name" value="Replication protein A subunit"/>
    <property type="match status" value="1"/>
</dbReference>
<comment type="similarity">
    <text evidence="2 9">Belongs to the replication factor A protein 1 family.</text>
</comment>
<feature type="compositionally biased region" description="Basic and acidic residues" evidence="10">
    <location>
        <begin position="482"/>
        <end position="493"/>
    </location>
</feature>
<comment type="subunit">
    <text evidence="9">Component of the heterotrimeric canonical replication protein A complex (RPA).</text>
</comment>
<keyword evidence="8 9" id="KW-0539">Nucleus</keyword>
<name>A0A4U5V044_COLLU</name>
<dbReference type="PANTHER" id="PTHR47165">
    <property type="entry name" value="OS03G0429900 PROTEIN"/>
    <property type="match status" value="1"/>
</dbReference>
<dbReference type="FunFam" id="2.40.50.140:FF:000064">
    <property type="entry name" value="Replication protein A subunit"/>
    <property type="match status" value="1"/>
</dbReference>
<dbReference type="GO" id="GO:0008270">
    <property type="term" value="F:zinc ion binding"/>
    <property type="evidence" value="ECO:0007669"/>
    <property type="project" value="UniProtKB-KW"/>
</dbReference>
<evidence type="ECO:0000256" key="6">
    <source>
        <dbReference type="ARBA" id="ARBA00022833"/>
    </source>
</evidence>
<evidence type="ECO:0000259" key="13">
    <source>
        <dbReference type="Pfam" id="PF08646"/>
    </source>
</evidence>
<dbReference type="GO" id="GO:0006310">
    <property type="term" value="P:DNA recombination"/>
    <property type="evidence" value="ECO:0007669"/>
    <property type="project" value="InterPro"/>
</dbReference>
<dbReference type="FunFam" id="2.40.50.140:FF:000117">
    <property type="entry name" value="Replication protein A subunit"/>
    <property type="match status" value="1"/>
</dbReference>
<evidence type="ECO:0000256" key="1">
    <source>
        <dbReference type="ARBA" id="ARBA00004322"/>
    </source>
</evidence>
<evidence type="ECO:0000313" key="16">
    <source>
        <dbReference type="Proteomes" id="UP000298787"/>
    </source>
</evidence>
<feature type="domain" description="OB" evidence="11">
    <location>
        <begin position="234"/>
        <end position="314"/>
    </location>
</feature>
<dbReference type="NCBIfam" id="TIGR00617">
    <property type="entry name" value="rpa1"/>
    <property type="match status" value="1"/>
</dbReference>
<dbReference type="InterPro" id="IPR013955">
    <property type="entry name" value="Rep_factor-A_C"/>
</dbReference>
<evidence type="ECO:0000256" key="5">
    <source>
        <dbReference type="ARBA" id="ARBA00022771"/>
    </source>
</evidence>
<dbReference type="CDD" id="cd04476">
    <property type="entry name" value="RPA1_DBD_C"/>
    <property type="match status" value="1"/>
</dbReference>
<keyword evidence="3 9" id="KW-0235">DNA replication</keyword>
<dbReference type="InterPro" id="IPR004365">
    <property type="entry name" value="NA-bd_OB_tRNA"/>
</dbReference>
<proteinExistence type="inferred from homology"/>
<sequence length="1305" mass="144726">MTKLTEGAIEALSNGSGVNDAMLQLVNLRKIEGGNGPARFRVMMSDGRHTLSSFMLSTQLNFMAEENKLAPNCVCILKRHVTNILKDGRRVVIILEIDVVKPAEDVAGRIGDPVPYTEGQNKGPQSAPVPENRAPLQQQNKNEVNRGFNKDFGKKAPSAMPSTPGGSSKIVPIASLNPYQSNVYVTGCHVVGKAEETVTFPVSRTTNDIVAVSTTVEQSGPSSQQICGFAKHRWTIRARVTNKSSIRTWSNSRGDGKLFSMEIVDESGEIRVTGFNQEVDKFFSLIEVGKVYYMSKGSLKIANKQYTSVKNDYEMTLNGESTIIPCEDRCDVPMMQYDFVSIGDLENRDKDAIVDVIGVCKTVDEVTRLTTKTNREVSKRTINLIDMSGKLVTVTLWGEEAEKFDGSGQPILAIKGAKLSDFGGRSLSASFSSTLMVNPDIPEAHKLRGCAGDGLVHAGPLWTMGSMQVRKHPLMNSLKVTDGRRPERTHYSRSETNFEPQRKSGSGFYPILICQNVFPQAPNRAPAQLQQISAGTLLRNLVPLYDNEGHAMDGQSLTEMKGGSGGGNANWKTLSDVKTEHLGHGDKPLKRFYHLKPCDAASATGSISFLLNSTPQIPTVTISPLSGGSLLSVLAPRCSRRKCLTLGCGGSYFSSAWRAMSPGTDKGAELKLSSSPPRHPIQRGKRVRLLKTPPNQSLLQLIVPCHKVFVSQSQVSTLHIPRALSDKHAPLAFYQSMQGPGLLSALTADGKVTRMGWGALSKTISCSGAAADYYTCIATIVYLRKENCLYQACPSQDCNKKVVDEQNGMYRCEKCDKEFPNFKYRLILSANIADYGDNQWVTCFQESAEAILGQNAAYLGQLKDSNESAFDEVFQQANFNTFVFRSRVKLETYNVSLSLLAVSRRRNRFKRLQRTTLMKKVMLNIRGFSLQSCPDHRRLKQKRGGFESKQLCVKVAGQTCVKVLTVASLFIISETSALTITFEAHLFTRKLNLCLTFSKSRRQFNDTQSFVFCFSITAFLGEMSDEGQGVSPDNPYDSLKMTLNFEKPFSQSSAAPLNHAGSVTREDEQEENMSLLNPRIFPLTGSCAVSFTAESKVVGQCDTRSYSQASKPAVTHSRTPGHCDIIMFPPEGAVKHRFSTWCYSLTSSSRNLSELNSSSRVSICIKDRWRWRISVARQVCSKSYGLFFRTNITYNRQKGHTENSLAVWLHICASQLCSLKAKSNMLDKSPFLAILPWMRKRLAGLPKNRFLKDVSFLNGFQWMFELRPRHDGATVQLEWNTTTSSRHPFKQDTFHFASKYAVYLA</sequence>
<evidence type="ECO:0000259" key="12">
    <source>
        <dbReference type="Pfam" id="PF04057"/>
    </source>
</evidence>
<dbReference type="Pfam" id="PF04057">
    <property type="entry name" value="Rep-A_N"/>
    <property type="match status" value="1"/>
</dbReference>
<dbReference type="GO" id="GO:0006281">
    <property type="term" value="P:DNA repair"/>
    <property type="evidence" value="ECO:0007669"/>
    <property type="project" value="InterPro"/>
</dbReference>
<feature type="domain" description="Replication protein A OB" evidence="14">
    <location>
        <begin position="342"/>
        <end position="438"/>
    </location>
</feature>
<feature type="region of interest" description="Disordered" evidence="10">
    <location>
        <begin position="108"/>
        <end position="167"/>
    </location>
</feature>
<dbReference type="Pfam" id="PF01336">
    <property type="entry name" value="tRNA_anti-codon"/>
    <property type="match status" value="1"/>
</dbReference>
<dbReference type="SUPFAM" id="SSF50249">
    <property type="entry name" value="Nucleic acid-binding proteins"/>
    <property type="match status" value="4"/>
</dbReference>
<comment type="subcellular location">
    <subcellularLocation>
        <location evidence="1">Nucleus</location>
        <location evidence="1">PML body</location>
    </subcellularLocation>
</comment>
<dbReference type="InterPro" id="IPR004591">
    <property type="entry name" value="Rfa1"/>
</dbReference>
<dbReference type="GO" id="GO:0003677">
    <property type="term" value="F:DNA binding"/>
    <property type="evidence" value="ECO:0007669"/>
    <property type="project" value="UniProtKB-KW"/>
</dbReference>
<dbReference type="CDD" id="cd04477">
    <property type="entry name" value="RPA1N"/>
    <property type="match status" value="1"/>
</dbReference>
<keyword evidence="4 9" id="KW-0479">Metal-binding</keyword>
<feature type="domain" description="Replication factor-A protein 1 N-terminal" evidence="12">
    <location>
        <begin position="4"/>
        <end position="101"/>
    </location>
</feature>
<evidence type="ECO:0000256" key="2">
    <source>
        <dbReference type="ARBA" id="ARBA00005690"/>
    </source>
</evidence>
<dbReference type="GO" id="GO:0016605">
    <property type="term" value="C:PML body"/>
    <property type="evidence" value="ECO:0007669"/>
    <property type="project" value="UniProtKB-SubCell"/>
</dbReference>
<keyword evidence="6 9" id="KW-0862">Zinc</keyword>
<dbReference type="PANTHER" id="PTHR47165:SF4">
    <property type="entry name" value="OS03G0429900 PROTEIN"/>
    <property type="match status" value="1"/>
</dbReference>
<evidence type="ECO:0000256" key="3">
    <source>
        <dbReference type="ARBA" id="ARBA00022705"/>
    </source>
</evidence>
<evidence type="ECO:0000256" key="8">
    <source>
        <dbReference type="ARBA" id="ARBA00023242"/>
    </source>
</evidence>
<keyword evidence="16" id="KW-1185">Reference proteome</keyword>
<evidence type="ECO:0000256" key="10">
    <source>
        <dbReference type="SAM" id="MobiDB-lite"/>
    </source>
</evidence>
<reference evidence="15 16" key="1">
    <citation type="submission" date="2019-01" db="EMBL/GenBank/DDBJ databases">
        <title>Genome Assembly of Collichthys lucidus.</title>
        <authorList>
            <person name="Cai M."/>
            <person name="Xiao S."/>
        </authorList>
    </citation>
    <scope>NUCLEOTIDE SEQUENCE [LARGE SCALE GENOMIC DNA]</scope>
    <source>
        <strain evidence="15">JT15FE1705JMU</strain>
        <tissue evidence="15">Muscle</tissue>
    </source>
</reference>
<evidence type="ECO:0000256" key="7">
    <source>
        <dbReference type="ARBA" id="ARBA00023125"/>
    </source>
</evidence>
<dbReference type="InterPro" id="IPR047192">
    <property type="entry name" value="Euk_RPA1_DBD_C"/>
</dbReference>
<dbReference type="Pfam" id="PF16900">
    <property type="entry name" value="REPA_OB_2"/>
    <property type="match status" value="1"/>
</dbReference>
<keyword evidence="5 9" id="KW-0863">Zinc-finger</keyword>
<dbReference type="STRING" id="240159.A0A4U5V044"/>
<organism evidence="15 16">
    <name type="scientific">Collichthys lucidus</name>
    <name type="common">Big head croaker</name>
    <name type="synonym">Sciaena lucida</name>
    <dbReference type="NCBI Taxonomy" id="240159"/>
    <lineage>
        <taxon>Eukaryota</taxon>
        <taxon>Metazoa</taxon>
        <taxon>Chordata</taxon>
        <taxon>Craniata</taxon>
        <taxon>Vertebrata</taxon>
        <taxon>Euteleostomi</taxon>
        <taxon>Actinopterygii</taxon>
        <taxon>Neopterygii</taxon>
        <taxon>Teleostei</taxon>
        <taxon>Neoteleostei</taxon>
        <taxon>Acanthomorphata</taxon>
        <taxon>Eupercaria</taxon>
        <taxon>Sciaenidae</taxon>
        <taxon>Collichthys</taxon>
    </lineage>
</organism>
<evidence type="ECO:0000259" key="11">
    <source>
        <dbReference type="Pfam" id="PF01336"/>
    </source>
</evidence>
<dbReference type="InterPro" id="IPR031657">
    <property type="entry name" value="REPA_OB_2"/>
</dbReference>
<dbReference type="CDD" id="cd04475">
    <property type="entry name" value="RPA1_DBD_B"/>
    <property type="match status" value="1"/>
</dbReference>
<evidence type="ECO:0000259" key="14">
    <source>
        <dbReference type="Pfam" id="PF16900"/>
    </source>
</evidence>
<dbReference type="Gene3D" id="2.40.50.140">
    <property type="entry name" value="Nucleic acid-binding proteins"/>
    <property type="match status" value="4"/>
</dbReference>
<accession>A0A4U5V044</accession>
<feature type="region of interest" description="Disordered" evidence="10">
    <location>
        <begin position="482"/>
        <end position="501"/>
    </location>
</feature>